<comment type="caution">
    <text evidence="3">The sequence shown here is derived from an EMBL/GenBank/DDBJ whole genome shotgun (WGS) entry which is preliminary data.</text>
</comment>
<gene>
    <name evidence="3" type="ORF">P43SY_000953</name>
</gene>
<evidence type="ECO:0000256" key="2">
    <source>
        <dbReference type="SAM" id="Phobius"/>
    </source>
</evidence>
<name>A0AAD5LWI5_PYTIN</name>
<organism evidence="3 4">
    <name type="scientific">Pythium insidiosum</name>
    <name type="common">Pythiosis disease agent</name>
    <dbReference type="NCBI Taxonomy" id="114742"/>
    <lineage>
        <taxon>Eukaryota</taxon>
        <taxon>Sar</taxon>
        <taxon>Stramenopiles</taxon>
        <taxon>Oomycota</taxon>
        <taxon>Peronosporomycetes</taxon>
        <taxon>Pythiales</taxon>
        <taxon>Pythiaceae</taxon>
        <taxon>Pythium</taxon>
    </lineage>
</organism>
<feature type="compositionally biased region" description="Basic residues" evidence="1">
    <location>
        <begin position="1"/>
        <end position="11"/>
    </location>
</feature>
<protein>
    <recommendedName>
        <fullName evidence="5">Transmembrane protein</fullName>
    </recommendedName>
</protein>
<accession>A0AAD5LWI5</accession>
<keyword evidence="4" id="KW-1185">Reference proteome</keyword>
<keyword evidence="2" id="KW-0812">Transmembrane</keyword>
<dbReference type="Proteomes" id="UP001209570">
    <property type="component" value="Unassembled WGS sequence"/>
</dbReference>
<feature type="region of interest" description="Disordered" evidence="1">
    <location>
        <begin position="1"/>
        <end position="63"/>
    </location>
</feature>
<sequence length="678" mass="74982">MPSRPTVRRPTSRFPGTATGSRRRASHVVPISPASSPSKERRPSLALRRVSGSSPTPPSTSRASRLRALLQALGTRLLNAWESMQVSHRGAYSIERLYALHEYSRHASLPRVVAVCVLVPLPPLLLILAIESVPLADPADGWRANGVIFARAFICGIGVAFCVAMQARNIVPDLRLTRRECVAISLATALFYALTFLLLAAVWVFPVPYLAVLGFAPFIVFFVASTLATVGVKRFATLPHLRQRFREFTLLISAQGSLVVMYPVIHAIFSRLPTTQQQLAFLLVLPLIKQFMKNVHVRLMHRYLDDYVPETTVFAVDAFHGLYLSACLQSTSSRSAKFLIIGLDIANQLLSLSWIYRRTKISKQLFSDRAPIHRTELIAIVMELVRFPNRLDAVGLKGVRLRSCLRHRLSRRGSLALHRLAVVHPNERPTDLDDDGSFGDDPAKRLELQRQRSLPHALLKASPSSILPFPLAVTEGSIDNLAALTDQVKMNRLAKLVSPTSAALAVSASSTVSATSGSSAAGHAELGTVTTLQRRRRIRIGDVLTRDQKAQLLEQTVSMLFQCEYLSLAEYVECIVPVLYAIYLPVVYALPNGRYHTDMNRLAAADVANAVENILLYALLELGSLIAFHVLLSRHLCVSPLHLIAFVLENQMEMVEAKLLTWVLIVLQLQVVHFGASI</sequence>
<feature type="transmembrane region" description="Helical" evidence="2">
    <location>
        <begin position="112"/>
        <end position="136"/>
    </location>
</feature>
<reference evidence="3" key="1">
    <citation type="submission" date="2021-12" db="EMBL/GenBank/DDBJ databases">
        <title>Prjna785345.</title>
        <authorList>
            <person name="Rujirawat T."/>
            <person name="Krajaejun T."/>
        </authorList>
    </citation>
    <scope>NUCLEOTIDE SEQUENCE</scope>
    <source>
        <strain evidence="3">Pi057C3</strain>
    </source>
</reference>
<keyword evidence="2" id="KW-1133">Transmembrane helix</keyword>
<evidence type="ECO:0008006" key="5">
    <source>
        <dbReference type="Google" id="ProtNLM"/>
    </source>
</evidence>
<dbReference type="EMBL" id="JAKCXM010000417">
    <property type="protein sequence ID" value="KAJ0394329.1"/>
    <property type="molecule type" value="Genomic_DNA"/>
</dbReference>
<evidence type="ECO:0000313" key="4">
    <source>
        <dbReference type="Proteomes" id="UP001209570"/>
    </source>
</evidence>
<evidence type="ECO:0000313" key="3">
    <source>
        <dbReference type="EMBL" id="KAJ0394329.1"/>
    </source>
</evidence>
<feature type="transmembrane region" description="Helical" evidence="2">
    <location>
        <begin position="148"/>
        <end position="171"/>
    </location>
</feature>
<dbReference type="AlphaFoldDB" id="A0AAD5LWI5"/>
<feature type="transmembrane region" description="Helical" evidence="2">
    <location>
        <begin position="183"/>
        <end position="205"/>
    </location>
</feature>
<evidence type="ECO:0000256" key="1">
    <source>
        <dbReference type="SAM" id="MobiDB-lite"/>
    </source>
</evidence>
<keyword evidence="2" id="KW-0472">Membrane</keyword>
<feature type="transmembrane region" description="Helical" evidence="2">
    <location>
        <begin position="248"/>
        <end position="269"/>
    </location>
</feature>
<feature type="transmembrane region" description="Helical" evidence="2">
    <location>
        <begin position="568"/>
        <end position="590"/>
    </location>
</feature>
<proteinExistence type="predicted"/>
<feature type="transmembrane region" description="Helical" evidence="2">
    <location>
        <begin position="211"/>
        <end position="236"/>
    </location>
</feature>